<evidence type="ECO:0000313" key="2">
    <source>
        <dbReference type="EMBL" id="QNN61505.1"/>
    </source>
</evidence>
<feature type="transmembrane region" description="Helical" evidence="1">
    <location>
        <begin position="167"/>
        <end position="190"/>
    </location>
</feature>
<evidence type="ECO:0000256" key="1">
    <source>
        <dbReference type="SAM" id="Phobius"/>
    </source>
</evidence>
<feature type="transmembrane region" description="Helical" evidence="1">
    <location>
        <begin position="202"/>
        <end position="222"/>
    </location>
</feature>
<dbReference type="AlphaFoldDB" id="A0A7G9S0Y0"/>
<evidence type="ECO:0000313" key="3">
    <source>
        <dbReference type="Proteomes" id="UP000515928"/>
    </source>
</evidence>
<feature type="transmembrane region" description="Helical" evidence="1">
    <location>
        <begin position="114"/>
        <end position="147"/>
    </location>
</feature>
<gene>
    <name evidence="2" type="ORF">H9L01_03855</name>
</gene>
<feature type="transmembrane region" description="Helical" evidence="1">
    <location>
        <begin position="56"/>
        <end position="85"/>
    </location>
</feature>
<keyword evidence="1" id="KW-0812">Transmembrane</keyword>
<feature type="transmembrane region" description="Helical" evidence="1">
    <location>
        <begin position="242"/>
        <end position="264"/>
    </location>
</feature>
<reference evidence="2 3" key="1">
    <citation type="submission" date="2020-08" db="EMBL/GenBank/DDBJ databases">
        <title>Genome sequence of Erysipelothrix inopinata DSM 15511T.</title>
        <authorList>
            <person name="Hyun D.-W."/>
            <person name="Bae J.-W."/>
        </authorList>
    </citation>
    <scope>NUCLEOTIDE SEQUENCE [LARGE SCALE GENOMIC DNA]</scope>
    <source>
        <strain evidence="2 3">DSM 15511</strain>
    </source>
</reference>
<feature type="transmembrane region" description="Helical" evidence="1">
    <location>
        <begin position="16"/>
        <end position="36"/>
    </location>
</feature>
<dbReference type="Proteomes" id="UP000515928">
    <property type="component" value="Chromosome"/>
</dbReference>
<name>A0A7G9S0Y0_9FIRM</name>
<dbReference type="KEGG" id="eio:H9L01_03855"/>
<dbReference type="EMBL" id="CP060715">
    <property type="protein sequence ID" value="QNN61505.1"/>
    <property type="molecule type" value="Genomic_DNA"/>
</dbReference>
<proteinExistence type="predicted"/>
<keyword evidence="3" id="KW-1185">Reference proteome</keyword>
<organism evidence="2 3">
    <name type="scientific">Erysipelothrix inopinata</name>
    <dbReference type="NCBI Taxonomy" id="225084"/>
    <lineage>
        <taxon>Bacteria</taxon>
        <taxon>Bacillati</taxon>
        <taxon>Bacillota</taxon>
        <taxon>Erysipelotrichia</taxon>
        <taxon>Erysipelotrichales</taxon>
        <taxon>Erysipelotrichaceae</taxon>
        <taxon>Erysipelothrix</taxon>
    </lineage>
</organism>
<protein>
    <submittedName>
        <fullName evidence="2">Uncharacterized protein</fullName>
    </submittedName>
</protein>
<keyword evidence="1" id="KW-1133">Transmembrane helix</keyword>
<dbReference type="RefSeq" id="WP_187534705.1">
    <property type="nucleotide sequence ID" value="NZ_CBCSHU010000013.1"/>
</dbReference>
<keyword evidence="1" id="KW-0472">Membrane</keyword>
<sequence length="272" mass="30160">MVIKLTKQEIIETTKAFIPVAIMTVVGGLITLLIGTRLRYMFDAGSSGYNAGIWELIFPLGFLAIFVLLIASGVLMFMMVIRILYQSIYKQNSYRFFTYPVTSRQLFFSKILTTLFWSVVSYAMILGVFLIAITLSVGDLSLISGFFGSMGEAFAYLLGGKNVLGHVLVALQGLITNLRYIVFILFAGSIANSSYIRKNRAFMTFLIYMGLVIVTSILYGIVGVEGITFTSTGDLSISNVSLSIQLLSDLIMIVIASFGTIWFWDHKLEVLN</sequence>
<accession>A0A7G9S0Y0</accession>